<sequence length="69" mass="7427">MTGDRKKSGLKGKLRAFSSTSHLRDLVRNHGATSSPLDSKDAISPTPPLPRTLREKESMQSLNPGGKLA</sequence>
<protein>
    <submittedName>
        <fullName evidence="2">Uncharacterized protein</fullName>
    </submittedName>
</protein>
<feature type="region of interest" description="Disordered" evidence="1">
    <location>
        <begin position="1"/>
        <end position="69"/>
    </location>
</feature>
<evidence type="ECO:0000313" key="2">
    <source>
        <dbReference type="EMBL" id="KAJ1995812.1"/>
    </source>
</evidence>
<gene>
    <name evidence="2" type="ORF">EDC05_000470</name>
</gene>
<dbReference type="EMBL" id="JANBQD010000003">
    <property type="protein sequence ID" value="KAJ1995812.1"/>
    <property type="molecule type" value="Genomic_DNA"/>
</dbReference>
<accession>A0ABQ8PU93</accession>
<organism evidence="2 3">
    <name type="scientific">Coemansia umbellata</name>
    <dbReference type="NCBI Taxonomy" id="1424467"/>
    <lineage>
        <taxon>Eukaryota</taxon>
        <taxon>Fungi</taxon>
        <taxon>Fungi incertae sedis</taxon>
        <taxon>Zoopagomycota</taxon>
        <taxon>Kickxellomycotina</taxon>
        <taxon>Kickxellomycetes</taxon>
        <taxon>Kickxellales</taxon>
        <taxon>Kickxellaceae</taxon>
        <taxon>Coemansia</taxon>
    </lineage>
</organism>
<evidence type="ECO:0000256" key="1">
    <source>
        <dbReference type="SAM" id="MobiDB-lite"/>
    </source>
</evidence>
<reference evidence="2" key="1">
    <citation type="submission" date="2022-07" db="EMBL/GenBank/DDBJ databases">
        <title>Phylogenomic reconstructions and comparative analyses of Kickxellomycotina fungi.</title>
        <authorList>
            <person name="Reynolds N.K."/>
            <person name="Stajich J.E."/>
            <person name="Barry K."/>
            <person name="Grigoriev I.V."/>
            <person name="Crous P."/>
            <person name="Smith M.E."/>
        </authorList>
    </citation>
    <scope>NUCLEOTIDE SEQUENCE</scope>
    <source>
        <strain evidence="2">BCRC 34882</strain>
    </source>
</reference>
<dbReference type="Proteomes" id="UP001151295">
    <property type="component" value="Unassembled WGS sequence"/>
</dbReference>
<evidence type="ECO:0000313" key="3">
    <source>
        <dbReference type="Proteomes" id="UP001151295"/>
    </source>
</evidence>
<keyword evidence="3" id="KW-1185">Reference proteome</keyword>
<comment type="caution">
    <text evidence="2">The sequence shown here is derived from an EMBL/GenBank/DDBJ whole genome shotgun (WGS) entry which is preliminary data.</text>
</comment>
<name>A0ABQ8PU93_9FUNG</name>
<proteinExistence type="predicted"/>